<dbReference type="RefSeq" id="WP_136401629.1">
    <property type="nucleotide sequence ID" value="NZ_SSNZ01000001.1"/>
</dbReference>
<accession>A0A4S4A588</accession>
<gene>
    <name evidence="2" type="ORF">E6C50_02565</name>
</gene>
<keyword evidence="1" id="KW-1133">Transmembrane helix</keyword>
<keyword evidence="1" id="KW-0472">Membrane</keyword>
<comment type="caution">
    <text evidence="2">The sequence shown here is derived from an EMBL/GenBank/DDBJ whole genome shotgun (WGS) entry which is preliminary data.</text>
</comment>
<dbReference type="OrthoDB" id="10013012at2"/>
<keyword evidence="3" id="KW-1185">Reference proteome</keyword>
<feature type="transmembrane region" description="Helical" evidence="1">
    <location>
        <begin position="74"/>
        <end position="92"/>
    </location>
</feature>
<proteinExistence type="predicted"/>
<protein>
    <submittedName>
        <fullName evidence="2">Uncharacterized protein</fullName>
    </submittedName>
</protein>
<sequence>MSCSNMIKNEEYEVKFADSGIRILIPPAAHLFAEGNKVKHQPDRINVFYLNYFDFWSQTVIDKMRIRLLFMPEPIILLLLITGNLMMSHPFFRKD</sequence>
<reference evidence="2 3" key="1">
    <citation type="submission" date="2019-04" db="EMBL/GenBank/DDBJ databases">
        <title>Flavobacterium sp. nov. isolated from construction timber.</title>
        <authorList>
            <person name="Lin S.-Y."/>
            <person name="Chang C.-T."/>
            <person name="Young C.-C."/>
        </authorList>
    </citation>
    <scope>NUCLEOTIDE SEQUENCE [LARGE SCALE GENOMIC DNA]</scope>
    <source>
        <strain evidence="2 3">CC-CTC003</strain>
    </source>
</reference>
<evidence type="ECO:0000313" key="2">
    <source>
        <dbReference type="EMBL" id="THF53105.1"/>
    </source>
</evidence>
<dbReference type="AlphaFoldDB" id="A0A4S4A588"/>
<keyword evidence="1" id="KW-0812">Transmembrane</keyword>
<dbReference type="Proteomes" id="UP000307507">
    <property type="component" value="Unassembled WGS sequence"/>
</dbReference>
<evidence type="ECO:0000313" key="3">
    <source>
        <dbReference type="Proteomes" id="UP000307507"/>
    </source>
</evidence>
<organism evidence="2 3">
    <name type="scientific">Flavobacterium supellecticarium</name>
    <dbReference type="NCBI Taxonomy" id="2565924"/>
    <lineage>
        <taxon>Bacteria</taxon>
        <taxon>Pseudomonadati</taxon>
        <taxon>Bacteroidota</taxon>
        <taxon>Flavobacteriia</taxon>
        <taxon>Flavobacteriales</taxon>
        <taxon>Flavobacteriaceae</taxon>
        <taxon>Flavobacterium</taxon>
    </lineage>
</organism>
<name>A0A4S4A588_9FLAO</name>
<evidence type="ECO:0000256" key="1">
    <source>
        <dbReference type="SAM" id="Phobius"/>
    </source>
</evidence>
<dbReference type="EMBL" id="SSNZ01000001">
    <property type="protein sequence ID" value="THF53105.1"/>
    <property type="molecule type" value="Genomic_DNA"/>
</dbReference>